<gene>
    <name evidence="5" type="ORF">B4U80_09879</name>
</gene>
<dbReference type="SUPFAM" id="SSF54928">
    <property type="entry name" value="RNA-binding domain, RBD"/>
    <property type="match status" value="1"/>
</dbReference>
<keyword evidence="2 3" id="KW-0694">RNA-binding</keyword>
<dbReference type="EMBL" id="NCKV01001493">
    <property type="protein sequence ID" value="RWS28242.1"/>
    <property type="molecule type" value="Genomic_DNA"/>
</dbReference>
<dbReference type="AlphaFoldDB" id="A0A443SL62"/>
<dbReference type="GO" id="GO:0009967">
    <property type="term" value="P:positive regulation of signal transduction"/>
    <property type="evidence" value="ECO:0007669"/>
    <property type="project" value="UniProtKB-ARBA"/>
</dbReference>
<dbReference type="InterPro" id="IPR035979">
    <property type="entry name" value="RBD_domain_sf"/>
</dbReference>
<dbReference type="PANTHER" id="PTHR24012">
    <property type="entry name" value="RNA BINDING PROTEIN"/>
    <property type="match status" value="1"/>
</dbReference>
<reference evidence="5 6" key="1">
    <citation type="journal article" date="2018" name="Gigascience">
        <title>Genomes of trombidid mites reveal novel predicted allergens and laterally-transferred genes associated with secondary metabolism.</title>
        <authorList>
            <person name="Dong X."/>
            <person name="Chaisiri K."/>
            <person name="Xia D."/>
            <person name="Armstrong S.D."/>
            <person name="Fang Y."/>
            <person name="Donnelly M.J."/>
            <person name="Kadowaki T."/>
            <person name="McGarry J.W."/>
            <person name="Darby A.C."/>
            <person name="Makepeace B.L."/>
        </authorList>
    </citation>
    <scope>NUCLEOTIDE SEQUENCE [LARGE SCALE GENOMIC DNA]</scope>
    <source>
        <strain evidence="5">UoL-UT</strain>
    </source>
</reference>
<feature type="domain" description="RRM" evidence="4">
    <location>
        <begin position="1"/>
        <end position="62"/>
    </location>
</feature>
<dbReference type="InterPro" id="IPR000504">
    <property type="entry name" value="RRM_dom"/>
</dbReference>
<name>A0A443SL62_9ACAR</name>
<dbReference type="OrthoDB" id="267048at2759"/>
<dbReference type="PROSITE" id="PS50102">
    <property type="entry name" value="RRM"/>
    <property type="match status" value="2"/>
</dbReference>
<dbReference type="Proteomes" id="UP000288716">
    <property type="component" value="Unassembled WGS sequence"/>
</dbReference>
<dbReference type="Pfam" id="PF00076">
    <property type="entry name" value="RRM_1"/>
    <property type="match status" value="2"/>
</dbReference>
<dbReference type="GO" id="GO:0003729">
    <property type="term" value="F:mRNA binding"/>
    <property type="evidence" value="ECO:0007669"/>
    <property type="project" value="UniProtKB-ARBA"/>
</dbReference>
<dbReference type="GO" id="GO:0005737">
    <property type="term" value="C:cytoplasm"/>
    <property type="evidence" value="ECO:0007669"/>
    <property type="project" value="UniProtKB-ARBA"/>
</dbReference>
<comment type="caution">
    <text evidence="5">The sequence shown here is derived from an EMBL/GenBank/DDBJ whole genome shotgun (WGS) entry which is preliminary data.</text>
</comment>
<dbReference type="VEuPathDB" id="VectorBase:LDEU003798"/>
<evidence type="ECO:0000313" key="5">
    <source>
        <dbReference type="EMBL" id="RWS28242.1"/>
    </source>
</evidence>
<dbReference type="Gene3D" id="3.30.70.330">
    <property type="match status" value="2"/>
</dbReference>
<feature type="domain" description="RRM" evidence="4">
    <location>
        <begin position="221"/>
        <end position="299"/>
    </location>
</feature>
<organism evidence="5 6">
    <name type="scientific">Leptotrombidium deliense</name>
    <dbReference type="NCBI Taxonomy" id="299467"/>
    <lineage>
        <taxon>Eukaryota</taxon>
        <taxon>Metazoa</taxon>
        <taxon>Ecdysozoa</taxon>
        <taxon>Arthropoda</taxon>
        <taxon>Chelicerata</taxon>
        <taxon>Arachnida</taxon>
        <taxon>Acari</taxon>
        <taxon>Acariformes</taxon>
        <taxon>Trombidiformes</taxon>
        <taxon>Prostigmata</taxon>
        <taxon>Anystina</taxon>
        <taxon>Parasitengona</taxon>
        <taxon>Trombiculoidea</taxon>
        <taxon>Trombiculidae</taxon>
        <taxon>Leptotrombidium</taxon>
    </lineage>
</organism>
<dbReference type="STRING" id="299467.A0A443SL62"/>
<keyword evidence="6" id="KW-1185">Reference proteome</keyword>
<accession>A0A443SL62</accession>
<evidence type="ECO:0000259" key="4">
    <source>
        <dbReference type="PROSITE" id="PS50102"/>
    </source>
</evidence>
<dbReference type="FunFam" id="3.30.70.330:FF:000383">
    <property type="entry name" value="Sex lethal, isoform D"/>
    <property type="match status" value="1"/>
</dbReference>
<dbReference type="InterPro" id="IPR012677">
    <property type="entry name" value="Nucleotide-bd_a/b_plait_sf"/>
</dbReference>
<evidence type="ECO:0000256" key="1">
    <source>
        <dbReference type="ARBA" id="ARBA00022737"/>
    </source>
</evidence>
<evidence type="ECO:0000313" key="6">
    <source>
        <dbReference type="Proteomes" id="UP000288716"/>
    </source>
</evidence>
<sequence length="304" mass="32798">MFSVYGNIEECTILKDATGQSKGCAFVTYSSRVSAVNAIKAMNHAITLEGCSSPLVVKFADSQKEKEQRKQQQQLVQQLWSAITTPTLSTTNPYLAFATMAAAQQQHQNQFAAAAATLALQQQLSPFATQDPFALSALTSNPLLATICNTPTNAVNTATAVTSPTLTATNLYSNQSLVNKANTCPAAQLTAIPTLAIATAKTNGTRSSHQIPKQMEGPEGANLFIYHLPAEYMDPDLVDLFSSFGNIVSSRVFIDKQTNLSKCFGFVSFDNPMSAQAAIQAMNGFQVANKRLKVQLKKVKEKPY</sequence>
<evidence type="ECO:0000256" key="2">
    <source>
        <dbReference type="ARBA" id="ARBA00022884"/>
    </source>
</evidence>
<dbReference type="GO" id="GO:0010629">
    <property type="term" value="P:negative regulation of gene expression"/>
    <property type="evidence" value="ECO:0007669"/>
    <property type="project" value="UniProtKB-ARBA"/>
</dbReference>
<dbReference type="SMART" id="SM00360">
    <property type="entry name" value="RRM"/>
    <property type="match status" value="2"/>
</dbReference>
<evidence type="ECO:0000256" key="3">
    <source>
        <dbReference type="PROSITE-ProRule" id="PRU00176"/>
    </source>
</evidence>
<proteinExistence type="predicted"/>
<protein>
    <recommendedName>
        <fullName evidence="4">RRM domain-containing protein</fullName>
    </recommendedName>
</protein>
<keyword evidence="1" id="KW-0677">Repeat</keyword>